<keyword evidence="2" id="KW-1185">Reference proteome</keyword>
<name>A0ABV2L4P9_9HYPH</name>
<gene>
    <name evidence="1" type="ORF">ABID43_001868</name>
</gene>
<evidence type="ECO:0000313" key="1">
    <source>
        <dbReference type="EMBL" id="MET3692332.1"/>
    </source>
</evidence>
<organism evidence="1 2">
    <name type="scientific">Methylobacterium goesingense</name>
    <dbReference type="NCBI Taxonomy" id="243690"/>
    <lineage>
        <taxon>Bacteria</taxon>
        <taxon>Pseudomonadati</taxon>
        <taxon>Pseudomonadota</taxon>
        <taxon>Alphaproteobacteria</taxon>
        <taxon>Hyphomicrobiales</taxon>
        <taxon>Methylobacteriaceae</taxon>
        <taxon>Methylobacterium</taxon>
    </lineage>
</organism>
<comment type="caution">
    <text evidence="1">The sequence shown here is derived from an EMBL/GenBank/DDBJ whole genome shotgun (WGS) entry which is preliminary data.</text>
</comment>
<accession>A0ABV2L4P9</accession>
<protein>
    <submittedName>
        <fullName evidence="1">Uncharacterized protein</fullName>
    </submittedName>
</protein>
<proteinExistence type="predicted"/>
<evidence type="ECO:0000313" key="2">
    <source>
        <dbReference type="Proteomes" id="UP001549145"/>
    </source>
</evidence>
<dbReference type="RefSeq" id="WP_238278495.1">
    <property type="nucleotide sequence ID" value="NZ_BPQL01000037.1"/>
</dbReference>
<dbReference type="Proteomes" id="UP001549145">
    <property type="component" value="Unassembled WGS sequence"/>
</dbReference>
<sequence length="762" mass="80526">MAENGIRTINLPLDDSNPAVEVIVHAQIGGQQTLRRQSLGIFIARVLALATEGGGASAPAVLATLLAHGFTLDSNGNLHLTEVEAGLAAEIIRAKAVDTGLSTLAAAQGRRIRPAFTRPRRENGGFYVRDGTFEAWAPVFAPARDIPDAASLTTFLQGLGAAPAITRFQLQVYQVAASAVDSSPPGSGALVYPLTDYAAADVLEDPAHPTRVQRATFLTPGLGTLTAGSAYVFVVYAFLANGSPSSFGIAQGEPVAGSSPRDYGWVRVGSNWNGVQNSPIAYEIGESVGAPDSNLDGPLIERVSAVGQQKLHWPGLSALIPELRLDHGRSSVILADPTNAQRVQLVSFGRPGTVTRTMTLPIQAGRLALGHEYVRNVSVVRNSDGAPRTEGTDYVVDYAAGDIFNPNAGSGNVVCRVTYTADQTRYDALWMNPQTGELGNTAGSERGKDVAEYLPSVPPGMVHLYNVYVTAANGIDLVPMYEHRDGVRVGAEGEFLAWNREMRARLPNLLRKMRAGETITICQVGDSIQAQGGQTQAQWTVANGPSRDNPNIYLAGNGVGQDFIDSLPRYDHGDGDGPIHMHIGWIWHLKAAIEACSNSTVIIKNLAVGGSDAGQVAPGCNSPEMLAAYQATGADLFLTNPGMNAIGNPALELQCVSLFRQLRGFGGEVIDMMIPLTPQVGQIADLSDWWDSNNDKVRAAECVNDETGGVAYVPAGLICNPDSLGPLGLARSTLCVAGKKNHPGAREMVAYGRILASIAKGA</sequence>
<reference evidence="1 2" key="1">
    <citation type="submission" date="2024-06" db="EMBL/GenBank/DDBJ databases">
        <title>Genomic Encyclopedia of Type Strains, Phase IV (KMG-IV): sequencing the most valuable type-strain genomes for metagenomic binning, comparative biology and taxonomic classification.</title>
        <authorList>
            <person name="Goeker M."/>
        </authorList>
    </citation>
    <scope>NUCLEOTIDE SEQUENCE [LARGE SCALE GENOMIC DNA]</scope>
    <source>
        <strain evidence="1 2">DSM 21331</strain>
    </source>
</reference>
<dbReference type="EMBL" id="JBEPMM010000004">
    <property type="protein sequence ID" value="MET3692332.1"/>
    <property type="molecule type" value="Genomic_DNA"/>
</dbReference>